<accession>R9TJH9</accession>
<proteinExistence type="predicted"/>
<dbReference type="GeneID" id="15926706"/>
<dbReference type="Proteomes" id="UP000201461">
    <property type="component" value="Segment"/>
</dbReference>
<dbReference type="KEGG" id="vg:15926706"/>
<evidence type="ECO:0000313" key="1">
    <source>
        <dbReference type="EMBL" id="AGN30252.1"/>
    </source>
</evidence>
<dbReference type="EMBL" id="HQ317393">
    <property type="protein sequence ID" value="AGN30252.1"/>
    <property type="molecule type" value="Genomic_DNA"/>
</dbReference>
<protein>
    <submittedName>
        <fullName evidence="1">Uncharacterized protein</fullName>
    </submittedName>
</protein>
<organism evidence="1 2">
    <name type="scientific">Vibrio phage nt-1</name>
    <dbReference type="NCBI Taxonomy" id="115992"/>
    <lineage>
        <taxon>Viruses</taxon>
        <taxon>Duplodnaviria</taxon>
        <taxon>Heunggongvirae</taxon>
        <taxon>Uroviricota</taxon>
        <taxon>Caudoviricetes</taxon>
        <taxon>Pantevenvirales</taxon>
        <taxon>Straboviridae</taxon>
        <taxon>Mylasvirus</taxon>
        <taxon>Mylasvirus persius</taxon>
    </lineage>
</organism>
<dbReference type="OrthoDB" id="18926at10239"/>
<evidence type="ECO:0000313" key="2">
    <source>
        <dbReference type="Proteomes" id="UP000201461"/>
    </source>
</evidence>
<name>R9TJH9_9CAUD</name>
<gene>
    <name evidence="1" type="ORF">VPFG_00253</name>
</gene>
<dbReference type="RefSeq" id="YP_008125401.1">
    <property type="nucleotide sequence ID" value="NC_021529.2"/>
</dbReference>
<keyword evidence="2" id="KW-1185">Reference proteome</keyword>
<reference evidence="1 2" key="1">
    <citation type="journal article" date="2014" name="Genome Biol. Evol.">
        <title>Composite Conserved Promoter-Terminator Motifs (PeSLs) that Mediate Modular Shuffling in the Diverse T4-Like Myoviruses.</title>
        <authorList>
            <person name="Comeau A.M."/>
            <person name="Arbiol C."/>
            <person name="Krisch H.M."/>
        </authorList>
    </citation>
    <scope>NUCLEOTIDE SEQUENCE [LARGE SCALE GENOMIC DNA]</scope>
</reference>
<sequence>MSSNLNNITIKDIREFGISTVEYKDFTIFATESDGEIELRAAVLYDADSDAHVSVTQVYADTLREAKESLQTELNDIKHSAGQIAGMALVLDFVGSYEALLAEVEKSRTAPQSASETVSKKPARGESARAEIAAIATEHLGLEDITFEKRGKNGLDWYIVATKDGAEFVKRLDVFKKALKSMGVL</sequence>